<accession>A0A7D5EGM3</accession>
<dbReference type="PANTHER" id="PTHR34582">
    <property type="entry name" value="UPF0702 TRANSMEMBRANE PROTEIN YCAP"/>
    <property type="match status" value="1"/>
</dbReference>
<proteinExistence type="inferred from homology"/>
<evidence type="ECO:0000256" key="1">
    <source>
        <dbReference type="ARBA" id="ARBA00004651"/>
    </source>
</evidence>
<evidence type="ECO:0000259" key="8">
    <source>
        <dbReference type="Pfam" id="PF04239"/>
    </source>
</evidence>
<keyword evidence="3" id="KW-1003">Cell membrane</keyword>
<dbReference type="Pfam" id="PF04239">
    <property type="entry name" value="DUF421"/>
    <property type="match status" value="1"/>
</dbReference>
<dbReference type="EMBL" id="CP058215">
    <property type="protein sequence ID" value="QLC51276.1"/>
    <property type="molecule type" value="Genomic_DNA"/>
</dbReference>
<evidence type="ECO:0000256" key="3">
    <source>
        <dbReference type="ARBA" id="ARBA00022475"/>
    </source>
</evidence>
<evidence type="ECO:0000313" key="9">
    <source>
        <dbReference type="EMBL" id="QLC51276.1"/>
    </source>
</evidence>
<dbReference type="InterPro" id="IPR023090">
    <property type="entry name" value="UPF0702_alpha/beta_dom_sf"/>
</dbReference>
<gene>
    <name evidence="9" type="ORF">HWN40_07355</name>
</gene>
<dbReference type="OrthoDB" id="137005at2157"/>
<keyword evidence="6 7" id="KW-0472">Membrane</keyword>
<feature type="transmembrane region" description="Helical" evidence="7">
    <location>
        <begin position="66"/>
        <end position="88"/>
    </location>
</feature>
<evidence type="ECO:0000256" key="4">
    <source>
        <dbReference type="ARBA" id="ARBA00022692"/>
    </source>
</evidence>
<dbReference type="AlphaFoldDB" id="A0A7D5EGM3"/>
<feature type="transmembrane region" description="Helical" evidence="7">
    <location>
        <begin position="41"/>
        <end position="60"/>
    </location>
</feature>
<evidence type="ECO:0000256" key="7">
    <source>
        <dbReference type="SAM" id="Phobius"/>
    </source>
</evidence>
<evidence type="ECO:0000313" key="10">
    <source>
        <dbReference type="Proteomes" id="UP000509594"/>
    </source>
</evidence>
<dbReference type="InterPro" id="IPR007353">
    <property type="entry name" value="DUF421"/>
</dbReference>
<feature type="transmembrane region" description="Helical" evidence="7">
    <location>
        <begin position="12"/>
        <end position="29"/>
    </location>
</feature>
<organism evidence="9 10">
    <name type="scientific">Methanolobus zinderi</name>
    <dbReference type="NCBI Taxonomy" id="536044"/>
    <lineage>
        <taxon>Archaea</taxon>
        <taxon>Methanobacteriati</taxon>
        <taxon>Methanobacteriota</taxon>
        <taxon>Stenosarchaea group</taxon>
        <taxon>Methanomicrobia</taxon>
        <taxon>Methanosarcinales</taxon>
        <taxon>Methanosarcinaceae</taxon>
        <taxon>Methanolobus</taxon>
    </lineage>
</organism>
<evidence type="ECO:0000256" key="6">
    <source>
        <dbReference type="ARBA" id="ARBA00023136"/>
    </source>
</evidence>
<evidence type="ECO:0000256" key="5">
    <source>
        <dbReference type="ARBA" id="ARBA00022989"/>
    </source>
</evidence>
<comment type="similarity">
    <text evidence="2">Belongs to the UPF0702 family.</text>
</comment>
<name>A0A7D5EGM3_9EURY</name>
<keyword evidence="5 7" id="KW-1133">Transmembrane helix</keyword>
<comment type="subcellular location">
    <subcellularLocation>
        <location evidence="1">Cell membrane</location>
        <topology evidence="1">Multi-pass membrane protein</topology>
    </subcellularLocation>
</comment>
<dbReference type="PANTHER" id="PTHR34582:SF6">
    <property type="entry name" value="UPF0702 TRANSMEMBRANE PROTEIN YCAP"/>
    <property type="match status" value="1"/>
</dbReference>
<sequence length="176" mass="19840">MDILFSSWDTLFRIVLFTICGYFALVIILRTTGQRTLAKLNAFDFIITIAIGSTLASFILSSNTTIIDGITALGSLVGLQLLVSFLTVRSDFIKKAVKNEPELLYYKGDYLKDNMKKVRIVREEIEQSIRGQGFLSDKNVDAVILETDGRLSVISKVNYERELPKQGSLEKHIKKE</sequence>
<dbReference type="Gene3D" id="3.30.240.20">
    <property type="entry name" value="bsu07140 like domains"/>
    <property type="match status" value="1"/>
</dbReference>
<dbReference type="KEGG" id="mzi:HWN40_07355"/>
<dbReference type="GO" id="GO:0005886">
    <property type="term" value="C:plasma membrane"/>
    <property type="evidence" value="ECO:0007669"/>
    <property type="project" value="UniProtKB-SubCell"/>
</dbReference>
<keyword evidence="4 7" id="KW-0812">Transmembrane</keyword>
<keyword evidence="10" id="KW-1185">Reference proteome</keyword>
<reference evidence="9 10" key="1">
    <citation type="submission" date="2020-06" db="EMBL/GenBank/DDBJ databases">
        <title>Methanolobus halotolerans sp. nov., isolated from a saline lake Tus in Siberia.</title>
        <authorList>
            <person name="Shen Y."/>
            <person name="Chen S.-C."/>
            <person name="Lai M.-C."/>
            <person name="Huang H.-H."/>
            <person name="Chiu H.-H."/>
            <person name="Tang S.-L."/>
            <person name="Rogozin D.Y."/>
            <person name="Degermendzhy A.G."/>
        </authorList>
    </citation>
    <scope>NUCLEOTIDE SEQUENCE [LARGE SCALE GENOMIC DNA]</scope>
    <source>
        <strain evidence="9 10">DSM 21339</strain>
    </source>
</reference>
<feature type="domain" description="YetF C-terminal" evidence="8">
    <location>
        <begin position="89"/>
        <end position="158"/>
    </location>
</feature>
<dbReference type="Proteomes" id="UP000509594">
    <property type="component" value="Chromosome"/>
</dbReference>
<protein>
    <submittedName>
        <fullName evidence="9">DUF421 domain-containing protein</fullName>
    </submittedName>
</protein>
<evidence type="ECO:0000256" key="2">
    <source>
        <dbReference type="ARBA" id="ARBA00006448"/>
    </source>
</evidence>